<sequence length="96" mass="10600">TESYEPSAIPDTVPASFETSSIPVPTADPYEASTEHLIEEIFSEATTETPSYQEETTTQGLFSDIYTTIADMLPPSTESPPKEIFNPDYVYNPDSE</sequence>
<organism evidence="2">
    <name type="scientific">Pararge aegeria</name>
    <name type="common">speckled wood butterfly</name>
    <dbReference type="NCBI Taxonomy" id="116150"/>
    <lineage>
        <taxon>Eukaryota</taxon>
        <taxon>Metazoa</taxon>
        <taxon>Ecdysozoa</taxon>
        <taxon>Arthropoda</taxon>
        <taxon>Hexapoda</taxon>
        <taxon>Insecta</taxon>
        <taxon>Pterygota</taxon>
        <taxon>Neoptera</taxon>
        <taxon>Endopterygota</taxon>
        <taxon>Lepidoptera</taxon>
        <taxon>Glossata</taxon>
        <taxon>Ditrysia</taxon>
        <taxon>Papilionoidea</taxon>
        <taxon>Nymphalidae</taxon>
        <taxon>Satyrinae</taxon>
        <taxon>Satyrini</taxon>
        <taxon>Parargina</taxon>
        <taxon>Pararge</taxon>
    </lineage>
</organism>
<accession>S4PEJ5</accession>
<name>S4PEJ5_9NEOP</name>
<dbReference type="AlphaFoldDB" id="S4PEJ5"/>
<reference evidence="2" key="1">
    <citation type="journal article" date="2013" name="BMC Genomics">
        <title>Unscrambling butterfly oogenesis.</title>
        <authorList>
            <person name="Carter J.M."/>
            <person name="Baker S.C."/>
            <person name="Pink R."/>
            <person name="Carter D.R."/>
            <person name="Collins A."/>
            <person name="Tomlin J."/>
            <person name="Gibbs M."/>
            <person name="Breuker C.J."/>
        </authorList>
    </citation>
    <scope>NUCLEOTIDE SEQUENCE</scope>
    <source>
        <tissue evidence="2">Ovary</tissue>
    </source>
</reference>
<proteinExistence type="predicted"/>
<evidence type="ECO:0000256" key="1">
    <source>
        <dbReference type="SAM" id="MobiDB-lite"/>
    </source>
</evidence>
<feature type="non-terminal residue" evidence="2">
    <location>
        <position position="96"/>
    </location>
</feature>
<feature type="region of interest" description="Disordered" evidence="1">
    <location>
        <begin position="1"/>
        <end position="27"/>
    </location>
</feature>
<evidence type="ECO:0000313" key="2">
    <source>
        <dbReference type="EMBL" id="JAA89359.1"/>
    </source>
</evidence>
<feature type="non-terminal residue" evidence="2">
    <location>
        <position position="1"/>
    </location>
</feature>
<reference evidence="2" key="2">
    <citation type="submission" date="2013-05" db="EMBL/GenBank/DDBJ databases">
        <authorList>
            <person name="Carter J.-M."/>
            <person name="Baker S.C."/>
            <person name="Pink R."/>
            <person name="Carter D.R.F."/>
            <person name="Collins A."/>
            <person name="Tomlin J."/>
            <person name="Gibbs M."/>
            <person name="Breuker C.J."/>
        </authorList>
    </citation>
    <scope>NUCLEOTIDE SEQUENCE</scope>
    <source>
        <tissue evidence="2">Ovary</tissue>
    </source>
</reference>
<protein>
    <submittedName>
        <fullName evidence="2">Calphotin</fullName>
    </submittedName>
</protein>
<dbReference type="EMBL" id="GAIX01003201">
    <property type="protein sequence ID" value="JAA89359.1"/>
    <property type="molecule type" value="Transcribed_RNA"/>
</dbReference>
<feature type="region of interest" description="Disordered" evidence="1">
    <location>
        <begin position="73"/>
        <end position="96"/>
    </location>
</feature>